<dbReference type="AlphaFoldDB" id="R7ZI57"/>
<proteinExistence type="inferred from homology"/>
<reference evidence="3 4" key="1">
    <citation type="submission" date="2013-04" db="EMBL/GenBank/DDBJ databases">
        <title>Draft genome of the heavy metal tolerant bacterium Lysinibacillus sphaericus strain OT4b.31.</title>
        <authorList>
            <person name="Pena-Montenegro T.D."/>
            <person name="Dussan J."/>
        </authorList>
    </citation>
    <scope>NUCLEOTIDE SEQUENCE [LARGE SCALE GENOMIC DNA]</scope>
    <source>
        <strain evidence="3 4">OT4b.31</strain>
    </source>
</reference>
<name>R7ZI57_LYSSH</name>
<dbReference type="EMBL" id="AQPX01000008">
    <property type="protein sequence ID" value="EON73741.1"/>
    <property type="molecule type" value="Genomic_DNA"/>
</dbReference>
<dbReference type="Proteomes" id="UP000013911">
    <property type="component" value="Unassembled WGS sequence"/>
</dbReference>
<evidence type="ECO:0000259" key="2">
    <source>
        <dbReference type="Pfam" id="PF08327"/>
    </source>
</evidence>
<dbReference type="eggNOG" id="COG3832">
    <property type="taxonomic scope" value="Bacteria"/>
</dbReference>
<dbReference type="PATRIC" id="fig|1285586.5.peg.754"/>
<dbReference type="InterPro" id="IPR013538">
    <property type="entry name" value="ASHA1/2-like_C"/>
</dbReference>
<comment type="caution">
    <text evidence="3">The sequence shown here is derived from an EMBL/GenBank/DDBJ whole genome shotgun (WGS) entry which is preliminary data.</text>
</comment>
<evidence type="ECO:0000313" key="4">
    <source>
        <dbReference type="Proteomes" id="UP000013911"/>
    </source>
</evidence>
<dbReference type="Pfam" id="PF08327">
    <property type="entry name" value="AHSA1"/>
    <property type="match status" value="1"/>
</dbReference>
<sequence length="141" mass="15953">MTNQLQNIVKTITLNAPIDKVWESVTTAEKLGTWFMPNNFQAIVGHEFTLQSPFGPSPCKVEQVDAPHFVRFAWDTDGWFVTFELEQIGEQTTFTLTHGGWKEASHTIPKAQMSAEAVREKMVGGWTMIIGQRLKEVVETK</sequence>
<accession>R7ZI57</accession>
<dbReference type="InterPro" id="IPR023393">
    <property type="entry name" value="START-like_dom_sf"/>
</dbReference>
<protein>
    <recommendedName>
        <fullName evidence="2">Activator of Hsp90 ATPase homologue 1/2-like C-terminal domain-containing protein</fullName>
    </recommendedName>
</protein>
<dbReference type="OrthoDB" id="2355173at2"/>
<dbReference type="HOGENOM" id="CLU_108923_9_1_9"/>
<feature type="domain" description="Activator of Hsp90 ATPase homologue 1/2-like C-terminal" evidence="2">
    <location>
        <begin position="15"/>
        <end position="139"/>
    </location>
</feature>
<evidence type="ECO:0000313" key="3">
    <source>
        <dbReference type="EMBL" id="EON73741.1"/>
    </source>
</evidence>
<gene>
    <name evidence="3" type="ORF">H131_03729</name>
</gene>
<organism evidence="3 4">
    <name type="scientific">Lysinibacillus sphaericus OT4b.31</name>
    <dbReference type="NCBI Taxonomy" id="1285586"/>
    <lineage>
        <taxon>Bacteria</taxon>
        <taxon>Bacillati</taxon>
        <taxon>Bacillota</taxon>
        <taxon>Bacilli</taxon>
        <taxon>Bacillales</taxon>
        <taxon>Bacillaceae</taxon>
        <taxon>Lysinibacillus</taxon>
    </lineage>
</organism>
<dbReference type="CDD" id="cd07814">
    <property type="entry name" value="SRPBCC_CalC_Aha1-like"/>
    <property type="match status" value="1"/>
</dbReference>
<dbReference type="RefSeq" id="WP_010857710.1">
    <property type="nucleotide sequence ID" value="NZ_KB933398.1"/>
</dbReference>
<evidence type="ECO:0000256" key="1">
    <source>
        <dbReference type="ARBA" id="ARBA00006817"/>
    </source>
</evidence>
<dbReference type="Gene3D" id="3.30.530.20">
    <property type="match status" value="1"/>
</dbReference>
<comment type="similarity">
    <text evidence="1">Belongs to the AHA1 family.</text>
</comment>
<dbReference type="SUPFAM" id="SSF55961">
    <property type="entry name" value="Bet v1-like"/>
    <property type="match status" value="1"/>
</dbReference>